<feature type="transmembrane region" description="Helical" evidence="6">
    <location>
        <begin position="250"/>
        <end position="268"/>
    </location>
</feature>
<sequence length="399" mass="44137">MKVLLYNQKKIALFLIISISFLMGIAIDIYVPSLPEISSYYHTSIKFAELSISLYLLGYGLGQIVLGILSDTYGRKRIFIFSSLLFLVASVLCTTVNGVFEFNSLRFIQGVAIAGLASGMRAIIVDLFSGLELKKMANYFALSWALGPIVAPFIGANLSHYLGWKANFYLFSVYVLVILFVCTALFKESNKSLVPLKISHIKNSFVEMISHKTFLLLSIVYGLSYSSVLIFNTAGPYLLEVTMKYTILEYGYIAMLLGCGYFIGTIINRMLIVHYNNENILKLGVTLAIITALVMLVMVNFYHNLYVITIPLLLMFLFVGLIVPNAIAITMTIFPEKAGFATSLCGTIVGIIVFAVTSLISGINMSSTTLALSYVAVFLIVYGLKMWVFASKNLAIKKC</sequence>
<protein>
    <submittedName>
        <fullName evidence="8">Multidrug transporter CflA</fullName>
    </submittedName>
</protein>
<keyword evidence="3 6" id="KW-0812">Transmembrane</keyword>
<comment type="caution">
    <text evidence="8">The sequence shown here is derived from an EMBL/GenBank/DDBJ whole genome shotgun (WGS) entry which is preliminary data.</text>
</comment>
<dbReference type="PANTHER" id="PTHR23502">
    <property type="entry name" value="MAJOR FACILITATOR SUPERFAMILY"/>
    <property type="match status" value="1"/>
</dbReference>
<dbReference type="PANTHER" id="PTHR23502:SF132">
    <property type="entry name" value="POLYAMINE TRANSPORTER 2-RELATED"/>
    <property type="match status" value="1"/>
</dbReference>
<evidence type="ECO:0000256" key="5">
    <source>
        <dbReference type="ARBA" id="ARBA00023136"/>
    </source>
</evidence>
<feature type="transmembrane region" description="Helical" evidence="6">
    <location>
        <begin position="305"/>
        <end position="328"/>
    </location>
</feature>
<evidence type="ECO:0000256" key="3">
    <source>
        <dbReference type="ARBA" id="ARBA00022692"/>
    </source>
</evidence>
<evidence type="ECO:0000256" key="4">
    <source>
        <dbReference type="ARBA" id="ARBA00022989"/>
    </source>
</evidence>
<feature type="domain" description="Major facilitator superfamily (MFS) profile" evidence="7">
    <location>
        <begin position="12"/>
        <end position="394"/>
    </location>
</feature>
<dbReference type="EMBL" id="PYNS01000008">
    <property type="protein sequence ID" value="PSV11032.1"/>
    <property type="molecule type" value="Genomic_DNA"/>
</dbReference>
<feature type="transmembrane region" description="Helical" evidence="6">
    <location>
        <begin position="78"/>
        <end position="100"/>
    </location>
</feature>
<feature type="transmembrane region" description="Helical" evidence="6">
    <location>
        <begin position="106"/>
        <end position="124"/>
    </location>
</feature>
<keyword evidence="2" id="KW-0813">Transport</keyword>
<dbReference type="AlphaFoldDB" id="A0A2T3KV94"/>
<organism evidence="8 9">
    <name type="scientific">Photobacterium leiognathi subsp. mandapamensis</name>
    <name type="common">Photobacterium mandapamensis</name>
    <dbReference type="NCBI Taxonomy" id="48408"/>
    <lineage>
        <taxon>Bacteria</taxon>
        <taxon>Pseudomonadati</taxon>
        <taxon>Pseudomonadota</taxon>
        <taxon>Gammaproteobacteria</taxon>
        <taxon>Vibrionales</taxon>
        <taxon>Vibrionaceae</taxon>
        <taxon>Photobacterium</taxon>
    </lineage>
</organism>
<dbReference type="RefSeq" id="WP_107184935.1">
    <property type="nucleotide sequence ID" value="NZ_CP131574.1"/>
</dbReference>
<dbReference type="GO" id="GO:1990961">
    <property type="term" value="P:xenobiotic detoxification by transmembrane export across the plasma membrane"/>
    <property type="evidence" value="ECO:0007669"/>
    <property type="project" value="TreeGrafter"/>
</dbReference>
<keyword evidence="5 6" id="KW-0472">Membrane</keyword>
<gene>
    <name evidence="8" type="ORF">C0W93_09865</name>
</gene>
<dbReference type="Gene3D" id="1.20.1720.10">
    <property type="entry name" value="Multidrug resistance protein D"/>
    <property type="match status" value="1"/>
</dbReference>
<feature type="transmembrane region" description="Helical" evidence="6">
    <location>
        <begin position="136"/>
        <end position="156"/>
    </location>
</feature>
<proteinExistence type="predicted"/>
<name>A0A2T3KV94_PHOLD</name>
<dbReference type="InterPro" id="IPR011701">
    <property type="entry name" value="MFS"/>
</dbReference>
<accession>A0A2T3KV94</accession>
<dbReference type="GO" id="GO:0015385">
    <property type="term" value="F:sodium:proton antiporter activity"/>
    <property type="evidence" value="ECO:0007669"/>
    <property type="project" value="TreeGrafter"/>
</dbReference>
<evidence type="ECO:0000256" key="1">
    <source>
        <dbReference type="ARBA" id="ARBA00004141"/>
    </source>
</evidence>
<feature type="transmembrane region" description="Helical" evidence="6">
    <location>
        <begin position="340"/>
        <end position="363"/>
    </location>
</feature>
<evidence type="ECO:0000256" key="6">
    <source>
        <dbReference type="SAM" id="Phobius"/>
    </source>
</evidence>
<reference evidence="8 9" key="1">
    <citation type="submission" date="2018-03" db="EMBL/GenBank/DDBJ databases">
        <title>Whole genome sequencing of Histamine producing bacteria.</title>
        <authorList>
            <person name="Butler K."/>
        </authorList>
    </citation>
    <scope>NUCLEOTIDE SEQUENCE [LARGE SCALE GENOMIC DNA]</scope>
    <source>
        <strain evidence="8 9">Res.4.1</strain>
    </source>
</reference>
<keyword evidence="4 6" id="KW-1133">Transmembrane helix</keyword>
<feature type="transmembrane region" description="Helical" evidence="6">
    <location>
        <begin position="280"/>
        <end position="299"/>
    </location>
</feature>
<dbReference type="PROSITE" id="PS50850">
    <property type="entry name" value="MFS"/>
    <property type="match status" value="1"/>
</dbReference>
<feature type="transmembrane region" description="Helical" evidence="6">
    <location>
        <begin position="168"/>
        <end position="186"/>
    </location>
</feature>
<evidence type="ECO:0000256" key="2">
    <source>
        <dbReference type="ARBA" id="ARBA00022448"/>
    </source>
</evidence>
<dbReference type="InterPro" id="IPR020846">
    <property type="entry name" value="MFS_dom"/>
</dbReference>
<dbReference type="Pfam" id="PF07690">
    <property type="entry name" value="MFS_1"/>
    <property type="match status" value="1"/>
</dbReference>
<dbReference type="Proteomes" id="UP000240530">
    <property type="component" value="Unassembled WGS sequence"/>
</dbReference>
<dbReference type="SUPFAM" id="SSF103473">
    <property type="entry name" value="MFS general substrate transporter"/>
    <property type="match status" value="1"/>
</dbReference>
<feature type="transmembrane region" description="Helical" evidence="6">
    <location>
        <begin position="12"/>
        <end position="32"/>
    </location>
</feature>
<dbReference type="GO" id="GO:0005886">
    <property type="term" value="C:plasma membrane"/>
    <property type="evidence" value="ECO:0007669"/>
    <property type="project" value="TreeGrafter"/>
</dbReference>
<evidence type="ECO:0000313" key="8">
    <source>
        <dbReference type="EMBL" id="PSV11032.1"/>
    </source>
</evidence>
<comment type="subcellular location">
    <subcellularLocation>
        <location evidence="1">Membrane</location>
        <topology evidence="1">Multi-pass membrane protein</topology>
    </subcellularLocation>
</comment>
<evidence type="ECO:0000259" key="7">
    <source>
        <dbReference type="PROSITE" id="PS50850"/>
    </source>
</evidence>
<feature type="transmembrane region" description="Helical" evidence="6">
    <location>
        <begin position="52"/>
        <end position="69"/>
    </location>
</feature>
<feature type="transmembrane region" description="Helical" evidence="6">
    <location>
        <begin position="369"/>
        <end position="388"/>
    </location>
</feature>
<dbReference type="InterPro" id="IPR036259">
    <property type="entry name" value="MFS_trans_sf"/>
</dbReference>
<feature type="transmembrane region" description="Helical" evidence="6">
    <location>
        <begin position="214"/>
        <end position="238"/>
    </location>
</feature>
<evidence type="ECO:0000313" key="9">
    <source>
        <dbReference type="Proteomes" id="UP000240530"/>
    </source>
</evidence>